<accession>A0ABU1MWT4</accession>
<name>A0ABU1MWT4_9CAUL</name>
<organism evidence="1 2">
    <name type="scientific">Caulobacter rhizosphaerae</name>
    <dbReference type="NCBI Taxonomy" id="2010972"/>
    <lineage>
        <taxon>Bacteria</taxon>
        <taxon>Pseudomonadati</taxon>
        <taxon>Pseudomonadota</taxon>
        <taxon>Alphaproteobacteria</taxon>
        <taxon>Caulobacterales</taxon>
        <taxon>Caulobacteraceae</taxon>
        <taxon>Caulobacter</taxon>
    </lineage>
</organism>
<reference evidence="1 2" key="1">
    <citation type="submission" date="2023-07" db="EMBL/GenBank/DDBJ databases">
        <title>Sorghum-associated microbial communities from plants grown in Nebraska, USA.</title>
        <authorList>
            <person name="Schachtman D."/>
        </authorList>
    </citation>
    <scope>NUCLEOTIDE SEQUENCE [LARGE SCALE GENOMIC DNA]</scope>
    <source>
        <strain evidence="1 2">DS2154</strain>
    </source>
</reference>
<keyword evidence="2" id="KW-1185">Reference proteome</keyword>
<comment type="caution">
    <text evidence="1">The sequence shown here is derived from an EMBL/GenBank/DDBJ whole genome shotgun (WGS) entry which is preliminary data.</text>
</comment>
<dbReference type="InterPro" id="IPR045372">
    <property type="entry name" value="YidB"/>
</dbReference>
<evidence type="ECO:0000313" key="2">
    <source>
        <dbReference type="Proteomes" id="UP001262754"/>
    </source>
</evidence>
<dbReference type="Pfam" id="PF20159">
    <property type="entry name" value="YidB"/>
    <property type="match status" value="1"/>
</dbReference>
<dbReference type="SUPFAM" id="SSF140804">
    <property type="entry name" value="YidB-like"/>
    <property type="match status" value="1"/>
</dbReference>
<gene>
    <name evidence="1" type="ORF">J2800_001299</name>
</gene>
<dbReference type="Proteomes" id="UP001262754">
    <property type="component" value="Unassembled WGS sequence"/>
</dbReference>
<proteinExistence type="predicted"/>
<dbReference type="InterPro" id="IPR027405">
    <property type="entry name" value="YidB-like"/>
</dbReference>
<protein>
    <submittedName>
        <fullName evidence="1">Uncharacterized protein YidB (DUF937 family)</fullName>
    </submittedName>
</protein>
<dbReference type="Gene3D" id="1.10.10.690">
    <property type="entry name" value="YidB-like"/>
    <property type="match status" value="1"/>
</dbReference>
<evidence type="ECO:0000313" key="1">
    <source>
        <dbReference type="EMBL" id="MDR6530563.1"/>
    </source>
</evidence>
<dbReference type="RefSeq" id="WP_310030117.1">
    <property type="nucleotide sequence ID" value="NZ_JAVDRL010000003.1"/>
</dbReference>
<dbReference type="EMBL" id="JAVDRL010000003">
    <property type="protein sequence ID" value="MDR6530563.1"/>
    <property type="molecule type" value="Genomic_DNA"/>
</dbReference>
<sequence>MSLLDNLMGAVGGQGGGDLSSLVETVASQGAAGGVSGLVEAFQKGGFGEVAQSWVSNGANHPISAEQVQAVLGSGAIGQFAEKLGVDPQVGAAKLAELLPGLVDRLTPGGQLPTEGLGGAVGDLLGGFLKT</sequence>